<keyword evidence="15" id="KW-1185">Reference proteome</keyword>
<dbReference type="Pfam" id="PF22259">
    <property type="entry name" value="GPR128_GAIN_subdomA"/>
    <property type="match status" value="1"/>
</dbReference>
<dbReference type="InterPro" id="IPR053985">
    <property type="entry name" value="GPR128_GAIN_subdom_A"/>
</dbReference>
<evidence type="ECO:0000256" key="3">
    <source>
        <dbReference type="ARBA" id="ARBA00022692"/>
    </source>
</evidence>
<evidence type="ECO:0000256" key="1">
    <source>
        <dbReference type="ARBA" id="ARBA00004141"/>
    </source>
</evidence>
<dbReference type="PROSITE" id="PS50853">
    <property type="entry name" value="FN3"/>
    <property type="match status" value="2"/>
</dbReference>
<feature type="compositionally biased region" description="Low complexity" evidence="7">
    <location>
        <begin position="1063"/>
        <end position="1077"/>
    </location>
</feature>
<dbReference type="CDD" id="cd00096">
    <property type="entry name" value="Ig"/>
    <property type="match status" value="1"/>
</dbReference>
<keyword evidence="5 8" id="KW-0472">Membrane</keyword>
<dbReference type="InterPro" id="IPR000203">
    <property type="entry name" value="GPS"/>
</dbReference>
<dbReference type="InterPro" id="IPR046338">
    <property type="entry name" value="GAIN_dom_sf"/>
</dbReference>
<comment type="similarity">
    <text evidence="2">Belongs to the G-protein coupled receptor 2 family. Adhesion G-protein coupled receptor (ADGR) subfamily.</text>
</comment>
<feature type="transmembrane region" description="Helical" evidence="8">
    <location>
        <begin position="897"/>
        <end position="920"/>
    </location>
</feature>
<dbReference type="InterPro" id="IPR013151">
    <property type="entry name" value="Immunoglobulin_dom"/>
</dbReference>
<dbReference type="Pfam" id="PF00047">
    <property type="entry name" value="ig"/>
    <property type="match status" value="1"/>
</dbReference>
<evidence type="ECO:0000259" key="9">
    <source>
        <dbReference type="PROSITE" id="PS50022"/>
    </source>
</evidence>
<dbReference type="Pfam" id="PF00002">
    <property type="entry name" value="7tm_2"/>
    <property type="match status" value="1"/>
</dbReference>
<dbReference type="PRINTS" id="PR00249">
    <property type="entry name" value="GPCRSECRETIN"/>
</dbReference>
<dbReference type="Gene3D" id="2.60.40.10">
    <property type="entry name" value="Immunoglobulins"/>
    <property type="match status" value="3"/>
</dbReference>
<dbReference type="Proteomes" id="UP001159427">
    <property type="component" value="Unassembled WGS sequence"/>
</dbReference>
<reference evidence="14 15" key="1">
    <citation type="submission" date="2022-05" db="EMBL/GenBank/DDBJ databases">
        <authorList>
            <consortium name="Genoscope - CEA"/>
            <person name="William W."/>
        </authorList>
    </citation>
    <scope>NUCLEOTIDE SEQUENCE [LARGE SCALE GENOMIC DNA]</scope>
</reference>
<dbReference type="InterPro" id="IPR057244">
    <property type="entry name" value="GAIN_B"/>
</dbReference>
<feature type="compositionally biased region" description="Polar residues" evidence="7">
    <location>
        <begin position="1052"/>
        <end position="1062"/>
    </location>
</feature>
<dbReference type="InterPro" id="IPR000832">
    <property type="entry name" value="GPCR_2_secretin-like"/>
</dbReference>
<feature type="transmembrane region" description="Helical" evidence="8">
    <location>
        <begin position="872"/>
        <end position="891"/>
    </location>
</feature>
<gene>
    <name evidence="14" type="ORF">PEVE_00034329</name>
</gene>
<feature type="transmembrane region" description="Helical" evidence="8">
    <location>
        <begin position="675"/>
        <end position="698"/>
    </location>
</feature>
<protein>
    <submittedName>
        <fullName evidence="14">Uncharacterized protein</fullName>
    </submittedName>
</protein>
<evidence type="ECO:0000256" key="6">
    <source>
        <dbReference type="ARBA" id="ARBA00023157"/>
    </source>
</evidence>
<feature type="domain" description="Ig-like" evidence="12">
    <location>
        <begin position="62"/>
        <end position="151"/>
    </location>
</feature>
<dbReference type="PROSITE" id="PS50221">
    <property type="entry name" value="GAIN_B"/>
    <property type="match status" value="1"/>
</dbReference>
<feature type="transmembrane region" description="Helical" evidence="8">
    <location>
        <begin position="823"/>
        <end position="851"/>
    </location>
</feature>
<feature type="domain" description="Fibronectin type-III" evidence="13">
    <location>
        <begin position="258"/>
        <end position="351"/>
    </location>
</feature>
<dbReference type="Gene3D" id="1.20.1070.10">
    <property type="entry name" value="Rhodopsin 7-helix transmembrane proteins"/>
    <property type="match status" value="1"/>
</dbReference>
<sequence length="1234" mass="138009">MCFSAFQVFQGNWDKDTIVTQILSRKIFARFIRFNPVSWEINGYICLRVEIYECFPVKGSVPLVSPPCETLEMNRTSSVNLTCIVSGQPGFHMNWYKNRVVIPSPPLPPYVNGSVKSVLTLNRVKYKDRGSIISCTAWYPTLSINSTRHIHLLVHAPRLVIRISEVQARQVQLHITDPTSAHTAKYLVRYKTNAERSKWMLDEHSKVTQGGHTLITVQDLHPYTAYVMEVASYYKDQDQGPYSFPQSVITKQAVPSGPPRDVLVLPRGKDTIRVSWSIPSSGDCNGVIIQYEIILYKQNGVTQTYPTKGETLYKDIGGLEPNQQYFIGVRAYTRVGAGPYSRNLSHSTEISGESQLTVALEKLNKVSVTPTTVFDVIKEVRNITSKSSKLVQKDLSITVNILDKVVKTNVTSPDVGDHMLGTLSHVMDAKPEPLQNIQQENNRSARFVRILEDYIDKGGKFSEDTSNIAVITQPINQENNNLDVSIKTTVDKIVMNLSANSTDENSEASITVRNSVLNANGTDNSTLIVVYYRTSKLFAPDYRSTEVCKGSYTAQKLNMEERPKTSSYTMENSTGSRVTESSPVLSASLRNKRVANLTPPLIIKFKMPHDQVVKTRCVWWNFQKGGWSTAGCSLRGIVNDTIICECDHMTNFAALVDVDGPSSKACGEHSKVLSLISYIGCVLSILGLSLTIITFGLFRKLRNDQIAAKILLHLCASLLCVLIVFVSGVERGSVSEDACRIVAALVHYFLLVAFLWMLIEAYFMYQAFVKVFRDYGDYVMWKCSALGWGKSKTAHLINCLSLLLWIKPAMAENTSDCRLGSMAFYATFVAPVVLVMFVNTIVFLLIMYKLATRPQNAADPDRGSEGLLKIKRAFGILILVGITWMFGFFAVADVRLVFHYLFAICNSLQGFSIFVFYCVIQKKVRECWWALLTCNLRTLEKSKSMYLDSYDRRRLSSASRIQLDAMRTRSNTALSQILPTPLHRAASSPPDVVLDCHHHNNIVYDDDQAHCAITFESLSDYQLADLYESQSIEIEDSMEELPSVLSHMPGSRSPSLLSQGTPSRNASVRSSRASANSLQSTPKMLRLPHIHALRPVRVFKTSPENLPHNKETLKRTASHTPDATRPTMCSLLRRTKSASGSLDDLRQSVDLSISSDQTSCESLRIEGCNKTKKHYLRVPVDNLGSQIVGPLRGSIRGFVGYVETTVENFDLLIDLERQRTLSPPCASSPEAERL</sequence>
<dbReference type="SMART" id="SM00060">
    <property type="entry name" value="FN3"/>
    <property type="match status" value="2"/>
</dbReference>
<evidence type="ECO:0000259" key="13">
    <source>
        <dbReference type="PROSITE" id="PS50853"/>
    </source>
</evidence>
<dbReference type="PROSITE" id="PS50022">
    <property type="entry name" value="FA58C_3"/>
    <property type="match status" value="1"/>
</dbReference>
<proteinExistence type="inferred from homology"/>
<evidence type="ECO:0000259" key="12">
    <source>
        <dbReference type="PROSITE" id="PS50835"/>
    </source>
</evidence>
<keyword evidence="6" id="KW-1015">Disulfide bond</keyword>
<feature type="transmembrane region" description="Helical" evidence="8">
    <location>
        <begin position="741"/>
        <end position="763"/>
    </location>
</feature>
<evidence type="ECO:0000259" key="10">
    <source>
        <dbReference type="PROSITE" id="PS50221"/>
    </source>
</evidence>
<dbReference type="InterPro" id="IPR003961">
    <property type="entry name" value="FN3_dom"/>
</dbReference>
<feature type="region of interest" description="Disordered" evidence="7">
    <location>
        <begin position="1044"/>
        <end position="1079"/>
    </location>
</feature>
<dbReference type="SUPFAM" id="SSF49785">
    <property type="entry name" value="Galactose-binding domain-like"/>
    <property type="match status" value="1"/>
</dbReference>
<dbReference type="SUPFAM" id="SSF81321">
    <property type="entry name" value="Family A G protein-coupled receptor-like"/>
    <property type="match status" value="1"/>
</dbReference>
<feature type="domain" description="G-protein coupled receptors family 2 profile 2" evidence="11">
    <location>
        <begin position="673"/>
        <end position="921"/>
    </location>
</feature>
<dbReference type="CDD" id="cd15040">
    <property type="entry name" value="7tmB2_Adhesion"/>
    <property type="match status" value="1"/>
</dbReference>
<keyword evidence="3 8" id="KW-0812">Transmembrane</keyword>
<dbReference type="SUPFAM" id="SSF48726">
    <property type="entry name" value="Immunoglobulin"/>
    <property type="match status" value="1"/>
</dbReference>
<dbReference type="PROSITE" id="PS50835">
    <property type="entry name" value="IG_LIKE"/>
    <property type="match status" value="1"/>
</dbReference>
<feature type="domain" description="GAIN-B" evidence="10">
    <location>
        <begin position="480"/>
        <end position="662"/>
    </location>
</feature>
<evidence type="ECO:0000256" key="8">
    <source>
        <dbReference type="SAM" id="Phobius"/>
    </source>
</evidence>
<evidence type="ECO:0000256" key="7">
    <source>
        <dbReference type="SAM" id="MobiDB-lite"/>
    </source>
</evidence>
<evidence type="ECO:0000256" key="2">
    <source>
        <dbReference type="ARBA" id="ARBA00007343"/>
    </source>
</evidence>
<dbReference type="InterPro" id="IPR007110">
    <property type="entry name" value="Ig-like_dom"/>
</dbReference>
<dbReference type="Pfam" id="PF00041">
    <property type="entry name" value="fn3"/>
    <property type="match status" value="2"/>
</dbReference>
<dbReference type="InterPro" id="IPR000421">
    <property type="entry name" value="FA58C"/>
</dbReference>
<evidence type="ECO:0000259" key="11">
    <source>
        <dbReference type="PROSITE" id="PS50261"/>
    </source>
</evidence>
<dbReference type="PANTHER" id="PTHR45692:SF1">
    <property type="entry name" value="G-PROTEIN COUPLED RECEPTORS FAMILY 2 PROFILE 2 DOMAIN-CONTAINING PROTEIN"/>
    <property type="match status" value="1"/>
</dbReference>
<comment type="caution">
    <text evidence="14">The sequence shown here is derived from an EMBL/GenBank/DDBJ whole genome shotgun (WGS) entry which is preliminary data.</text>
</comment>
<dbReference type="Pfam" id="PF01825">
    <property type="entry name" value="GPS"/>
    <property type="match status" value="1"/>
</dbReference>
<dbReference type="InterPro" id="IPR013783">
    <property type="entry name" value="Ig-like_fold"/>
</dbReference>
<evidence type="ECO:0000313" key="14">
    <source>
        <dbReference type="EMBL" id="CAH3028550.1"/>
    </source>
</evidence>
<keyword evidence="4 8" id="KW-1133">Transmembrane helix</keyword>
<feature type="domain" description="F5/8 type C" evidence="9">
    <location>
        <begin position="1"/>
        <end position="54"/>
    </location>
</feature>
<dbReference type="InterPro" id="IPR003599">
    <property type="entry name" value="Ig_sub"/>
</dbReference>
<dbReference type="InterPro" id="IPR036116">
    <property type="entry name" value="FN3_sf"/>
</dbReference>
<organism evidence="14 15">
    <name type="scientific">Porites evermanni</name>
    <dbReference type="NCBI Taxonomy" id="104178"/>
    <lineage>
        <taxon>Eukaryota</taxon>
        <taxon>Metazoa</taxon>
        <taxon>Cnidaria</taxon>
        <taxon>Anthozoa</taxon>
        <taxon>Hexacorallia</taxon>
        <taxon>Scleractinia</taxon>
        <taxon>Fungiina</taxon>
        <taxon>Poritidae</taxon>
        <taxon>Porites</taxon>
    </lineage>
</organism>
<dbReference type="PANTHER" id="PTHR45692">
    <property type="entry name" value="G_PROTEIN_RECEP_F2_4 DOMAIN-CONTAINING PROTEIN"/>
    <property type="match status" value="1"/>
</dbReference>
<evidence type="ECO:0000256" key="5">
    <source>
        <dbReference type="ARBA" id="ARBA00023136"/>
    </source>
</evidence>
<accession>A0ABN8MK39</accession>
<feature type="domain" description="Fibronectin type-III" evidence="13">
    <location>
        <begin position="156"/>
        <end position="253"/>
    </location>
</feature>
<feature type="region of interest" description="Disordered" evidence="7">
    <location>
        <begin position="560"/>
        <end position="582"/>
    </location>
</feature>
<dbReference type="Gene3D" id="2.60.120.260">
    <property type="entry name" value="Galactose-binding domain-like"/>
    <property type="match status" value="1"/>
</dbReference>
<dbReference type="InterPro" id="IPR008979">
    <property type="entry name" value="Galactose-bd-like_sf"/>
</dbReference>
<feature type="transmembrane region" description="Helical" evidence="8">
    <location>
        <begin position="710"/>
        <end position="729"/>
    </location>
</feature>
<dbReference type="InterPro" id="IPR036179">
    <property type="entry name" value="Ig-like_dom_sf"/>
</dbReference>
<comment type="subcellular location">
    <subcellularLocation>
        <location evidence="1">Membrane</location>
        <topology evidence="1">Multi-pass membrane protein</topology>
    </subcellularLocation>
</comment>
<evidence type="ECO:0000313" key="15">
    <source>
        <dbReference type="Proteomes" id="UP001159427"/>
    </source>
</evidence>
<dbReference type="CDD" id="cd00063">
    <property type="entry name" value="FN3"/>
    <property type="match status" value="2"/>
</dbReference>
<dbReference type="PROSITE" id="PS50261">
    <property type="entry name" value="G_PROTEIN_RECEP_F2_4"/>
    <property type="match status" value="1"/>
</dbReference>
<dbReference type="EMBL" id="CALNXI010000519">
    <property type="protein sequence ID" value="CAH3028550.1"/>
    <property type="molecule type" value="Genomic_DNA"/>
</dbReference>
<dbReference type="InterPro" id="IPR017981">
    <property type="entry name" value="GPCR_2-like_7TM"/>
</dbReference>
<dbReference type="SMART" id="SM00303">
    <property type="entry name" value="GPS"/>
    <property type="match status" value="1"/>
</dbReference>
<evidence type="ECO:0000256" key="4">
    <source>
        <dbReference type="ARBA" id="ARBA00022989"/>
    </source>
</evidence>
<feature type="region of interest" description="Disordered" evidence="7">
    <location>
        <begin position="1102"/>
        <end position="1125"/>
    </location>
</feature>
<feature type="transmembrane region" description="Helical" evidence="8">
    <location>
        <begin position="794"/>
        <end position="811"/>
    </location>
</feature>
<name>A0ABN8MK39_9CNID</name>
<feature type="compositionally biased region" description="Polar residues" evidence="7">
    <location>
        <begin position="565"/>
        <end position="582"/>
    </location>
</feature>
<dbReference type="Gene3D" id="2.60.220.50">
    <property type="match status" value="1"/>
</dbReference>
<dbReference type="SUPFAM" id="SSF49265">
    <property type="entry name" value="Fibronectin type III"/>
    <property type="match status" value="1"/>
</dbReference>
<dbReference type="SMART" id="SM00409">
    <property type="entry name" value="IG"/>
    <property type="match status" value="1"/>
</dbReference>